<dbReference type="Gene3D" id="1.20.140.10">
    <property type="entry name" value="Butyryl-CoA Dehydrogenase, subunit A, domain 3"/>
    <property type="match status" value="1"/>
</dbReference>
<comment type="cofactor">
    <cofactor evidence="1 6">
        <name>FAD</name>
        <dbReference type="ChEBI" id="CHEBI:57692"/>
    </cofactor>
</comment>
<feature type="domain" description="Acyl-CoA dehydrogenase/oxidase N-terminal" evidence="9">
    <location>
        <begin position="5"/>
        <end position="118"/>
    </location>
</feature>
<dbReference type="GO" id="GO:0016627">
    <property type="term" value="F:oxidoreductase activity, acting on the CH-CH group of donors"/>
    <property type="evidence" value="ECO:0007669"/>
    <property type="project" value="InterPro"/>
</dbReference>
<dbReference type="PANTHER" id="PTHR43292:SF3">
    <property type="entry name" value="ACYL-COA DEHYDROGENASE FADE29"/>
    <property type="match status" value="1"/>
</dbReference>
<dbReference type="InterPro" id="IPR052161">
    <property type="entry name" value="Mycobact_Acyl-CoA_DH"/>
</dbReference>
<evidence type="ECO:0000259" key="9">
    <source>
        <dbReference type="Pfam" id="PF02771"/>
    </source>
</evidence>
<keyword evidence="5 6" id="KW-0560">Oxidoreductase</keyword>
<keyword evidence="3 6" id="KW-0285">Flavoprotein</keyword>
<dbReference type="PATRIC" id="fig|33050.5.peg.3170"/>
<dbReference type="KEGG" id="smag:AN936_15285"/>
<dbReference type="PANTHER" id="PTHR43292">
    <property type="entry name" value="ACYL-COA DEHYDROGENASE"/>
    <property type="match status" value="1"/>
</dbReference>
<dbReference type="RefSeq" id="WP_054588821.1">
    <property type="nucleotide sequence ID" value="NZ_CP012700.1"/>
</dbReference>
<dbReference type="Pfam" id="PF02771">
    <property type="entry name" value="Acyl-CoA_dh_N"/>
    <property type="match status" value="1"/>
</dbReference>
<dbReference type="SUPFAM" id="SSF47203">
    <property type="entry name" value="Acyl-CoA dehydrogenase C-terminal domain-like"/>
    <property type="match status" value="1"/>
</dbReference>
<evidence type="ECO:0000313" key="11">
    <source>
        <dbReference type="Proteomes" id="UP000058074"/>
    </source>
</evidence>
<evidence type="ECO:0008006" key="12">
    <source>
        <dbReference type="Google" id="ProtNLM"/>
    </source>
</evidence>
<dbReference type="SUPFAM" id="SSF56645">
    <property type="entry name" value="Acyl-CoA dehydrogenase NM domain-like"/>
    <property type="match status" value="1"/>
</dbReference>
<accession>A0A0N9UD84</accession>
<dbReference type="Gene3D" id="2.40.110.10">
    <property type="entry name" value="Butyryl-CoA Dehydrogenase, subunit A, domain 2"/>
    <property type="match status" value="1"/>
</dbReference>
<organism evidence="10 11">
    <name type="scientific">Sphingopyxis macrogoltabida</name>
    <name type="common">Sphingomonas macrogoltabidus</name>
    <dbReference type="NCBI Taxonomy" id="33050"/>
    <lineage>
        <taxon>Bacteria</taxon>
        <taxon>Pseudomonadati</taxon>
        <taxon>Pseudomonadota</taxon>
        <taxon>Alphaproteobacteria</taxon>
        <taxon>Sphingomonadales</taxon>
        <taxon>Sphingomonadaceae</taxon>
        <taxon>Sphingopyxis</taxon>
    </lineage>
</organism>
<dbReference type="Pfam" id="PF02770">
    <property type="entry name" value="Acyl-CoA_dh_M"/>
    <property type="match status" value="1"/>
</dbReference>
<evidence type="ECO:0000256" key="6">
    <source>
        <dbReference type="RuleBase" id="RU362125"/>
    </source>
</evidence>
<comment type="similarity">
    <text evidence="2 6">Belongs to the acyl-CoA dehydrogenase family.</text>
</comment>
<dbReference type="GO" id="GO:0050660">
    <property type="term" value="F:flavin adenine dinucleotide binding"/>
    <property type="evidence" value="ECO:0007669"/>
    <property type="project" value="InterPro"/>
</dbReference>
<dbReference type="AlphaFoldDB" id="A0A0N9UD84"/>
<dbReference type="InterPro" id="IPR037069">
    <property type="entry name" value="AcylCoA_DH/ox_N_sf"/>
</dbReference>
<dbReference type="Proteomes" id="UP000058074">
    <property type="component" value="Chromosome"/>
</dbReference>
<evidence type="ECO:0000256" key="5">
    <source>
        <dbReference type="ARBA" id="ARBA00023002"/>
    </source>
</evidence>
<reference evidence="10 11" key="1">
    <citation type="journal article" date="2015" name="Genome Announc.">
        <title>Complete Genome Sequence of Polypropylene Glycol- and Polyethylene Glycol-Degrading Sphingopyxis macrogoltabida Strain EY-1.</title>
        <authorList>
            <person name="Ohtsubo Y."/>
            <person name="Nagata Y."/>
            <person name="Numata M."/>
            <person name="Tsuchikane K."/>
            <person name="Hosoyama A."/>
            <person name="Yamazoe A."/>
            <person name="Tsuda M."/>
            <person name="Fujita N."/>
            <person name="Kawai F."/>
        </authorList>
    </citation>
    <scope>NUCLEOTIDE SEQUENCE [LARGE SCALE GENOMIC DNA]</scope>
    <source>
        <strain evidence="10 11">EY-1</strain>
    </source>
</reference>
<evidence type="ECO:0000256" key="2">
    <source>
        <dbReference type="ARBA" id="ARBA00009347"/>
    </source>
</evidence>
<evidence type="ECO:0000259" key="7">
    <source>
        <dbReference type="Pfam" id="PF00441"/>
    </source>
</evidence>
<protein>
    <recommendedName>
        <fullName evidence="12">Acyl-CoA dehydrogenase</fullName>
    </recommendedName>
</protein>
<dbReference type="InterPro" id="IPR009075">
    <property type="entry name" value="AcylCo_DH/oxidase_C"/>
</dbReference>
<dbReference type="InterPro" id="IPR013786">
    <property type="entry name" value="AcylCoA_DH/ox_N"/>
</dbReference>
<evidence type="ECO:0000256" key="4">
    <source>
        <dbReference type="ARBA" id="ARBA00022827"/>
    </source>
</evidence>
<dbReference type="InterPro" id="IPR046373">
    <property type="entry name" value="Acyl-CoA_Oxase/DH_mid-dom_sf"/>
</dbReference>
<gene>
    <name evidence="10" type="ORF">AN936_15285</name>
</gene>
<dbReference type="Pfam" id="PF00441">
    <property type="entry name" value="Acyl-CoA_dh_1"/>
    <property type="match status" value="1"/>
</dbReference>
<feature type="domain" description="Acyl-CoA dehydrogenase/oxidase C-terminal" evidence="7">
    <location>
        <begin position="233"/>
        <end position="391"/>
    </location>
</feature>
<dbReference type="EMBL" id="CP012700">
    <property type="protein sequence ID" value="ALH81666.1"/>
    <property type="molecule type" value="Genomic_DNA"/>
</dbReference>
<dbReference type="GO" id="GO:0005886">
    <property type="term" value="C:plasma membrane"/>
    <property type="evidence" value="ECO:0007669"/>
    <property type="project" value="TreeGrafter"/>
</dbReference>
<keyword evidence="4 6" id="KW-0274">FAD</keyword>
<sequence length="396" mass="43535">MLKLTAEEAEFRDAVRTFFARDYPAHVIARNKAGQRLTKQDHIDAQRALNARGWLGVGWPREVGGTGWTPTERYIFDQELELAHAAAIIPMAVIYIGPIIAAFGSEQQKAEWLPAILESRSFWAQGYSEPEAGSDLASLRFSAVRDGDDYILNGTKIWTSGAQWADWIFCLARTSREERKQQGISLICAPLDLPGISVHPIRLIDGSDELNRIEFDNVRVPVTNRIGDEGQAWHYANVLLKNERLSYAHIGSKKRDLAKLLEEAARLPANGGGTMDRDAAFRLAHARVEARLAAIEASILRALRGEISMATAAALKIACTECAQAITELAIDLAGRNRLPMLDRGGADWAAAAPATSPFGPVAVQSYLFERAQTIYGGSTEVQKNIIWRSLAGMAR</sequence>
<evidence type="ECO:0000259" key="8">
    <source>
        <dbReference type="Pfam" id="PF02770"/>
    </source>
</evidence>
<name>A0A0N9UD84_SPHMC</name>
<dbReference type="Gene3D" id="1.10.540.10">
    <property type="entry name" value="Acyl-CoA dehydrogenase/oxidase, N-terminal domain"/>
    <property type="match status" value="1"/>
</dbReference>
<dbReference type="InterPro" id="IPR036250">
    <property type="entry name" value="AcylCo_DH-like_C"/>
</dbReference>
<proteinExistence type="inferred from homology"/>
<evidence type="ECO:0000313" key="10">
    <source>
        <dbReference type="EMBL" id="ALH81666.1"/>
    </source>
</evidence>
<dbReference type="OrthoDB" id="9780544at2"/>
<evidence type="ECO:0000256" key="1">
    <source>
        <dbReference type="ARBA" id="ARBA00001974"/>
    </source>
</evidence>
<feature type="domain" description="Acyl-CoA oxidase/dehydrogenase middle" evidence="8">
    <location>
        <begin position="124"/>
        <end position="218"/>
    </location>
</feature>
<evidence type="ECO:0000256" key="3">
    <source>
        <dbReference type="ARBA" id="ARBA00022630"/>
    </source>
</evidence>
<dbReference type="InterPro" id="IPR009100">
    <property type="entry name" value="AcylCoA_DH/oxidase_NM_dom_sf"/>
</dbReference>
<dbReference type="InterPro" id="IPR006091">
    <property type="entry name" value="Acyl-CoA_Oxase/DH_mid-dom"/>
</dbReference>